<proteinExistence type="predicted"/>
<gene>
    <name evidence="1" type="ORF">MRB53_015723</name>
</gene>
<organism evidence="1 2">
    <name type="scientific">Persea americana</name>
    <name type="common">Avocado</name>
    <dbReference type="NCBI Taxonomy" id="3435"/>
    <lineage>
        <taxon>Eukaryota</taxon>
        <taxon>Viridiplantae</taxon>
        <taxon>Streptophyta</taxon>
        <taxon>Embryophyta</taxon>
        <taxon>Tracheophyta</taxon>
        <taxon>Spermatophyta</taxon>
        <taxon>Magnoliopsida</taxon>
        <taxon>Magnoliidae</taxon>
        <taxon>Laurales</taxon>
        <taxon>Lauraceae</taxon>
        <taxon>Persea</taxon>
    </lineage>
</organism>
<evidence type="ECO:0000313" key="2">
    <source>
        <dbReference type="Proteomes" id="UP001234297"/>
    </source>
</evidence>
<sequence length="395" mass="43253">MLTHSIPPNNHTFPSLIKAASPSPVAAKTIHTQVIRRGLSLDLFINSSIVKFYAQLGELRDAHQVFDEIPQPDIASYNSMLDALFKNNDVGSALGLFERIPQRNVVSWTSVVNGFFKNGHFQDAILWFKKMVMSCEAKPNEATLVSVISSSANSDGAGALHQGRQVHAYVFKNGIQITAFIGTALIDMYGKHGCLGCVHNVFDETARREVCTWNAMILALASNSREVEAMAMFEKMITEGVKPDAVTFVGLLTACARAGLVELGLRWFDSMWSDYKIVARMEHYGCVVDMLGRVGLLEDAAKFMRKMPMEADASVWGALLGACKVHGNVELGDAVGKKLLALEPGHCGRYMVLSNMYAEAGRWCDASELRDTMARAGIKKIAGYSKMSLDAFDVG</sequence>
<dbReference type="EMBL" id="CM056813">
    <property type="protein sequence ID" value="KAJ8639029.1"/>
    <property type="molecule type" value="Genomic_DNA"/>
</dbReference>
<evidence type="ECO:0000313" key="1">
    <source>
        <dbReference type="EMBL" id="KAJ8639029.1"/>
    </source>
</evidence>
<comment type="caution">
    <text evidence="1">The sequence shown here is derived from an EMBL/GenBank/DDBJ whole genome shotgun (WGS) entry which is preliminary data.</text>
</comment>
<keyword evidence="2" id="KW-1185">Reference proteome</keyword>
<accession>A0ACC2M155</accession>
<reference evidence="1 2" key="1">
    <citation type="journal article" date="2022" name="Hortic Res">
        <title>A haplotype resolved chromosomal level avocado genome allows analysis of novel avocado genes.</title>
        <authorList>
            <person name="Nath O."/>
            <person name="Fletcher S.J."/>
            <person name="Hayward A."/>
            <person name="Shaw L.M."/>
            <person name="Masouleh A.K."/>
            <person name="Furtado A."/>
            <person name="Henry R.J."/>
            <person name="Mitter N."/>
        </authorList>
    </citation>
    <scope>NUCLEOTIDE SEQUENCE [LARGE SCALE GENOMIC DNA]</scope>
    <source>
        <strain evidence="2">cv. Hass</strain>
    </source>
</reference>
<name>A0ACC2M155_PERAE</name>
<dbReference type="Proteomes" id="UP001234297">
    <property type="component" value="Chromosome 5"/>
</dbReference>
<protein>
    <submittedName>
        <fullName evidence="1">Uncharacterized protein</fullName>
    </submittedName>
</protein>